<sequence>MGRRPGKLVMVGSGIKSISHMTLETVSYIEQADKVFYCVADPATELFIKSKAKWSFDLYTLYDNDKNRYITYVQMAELCLQAARDGFFSVGVFYGHPGVFVSPSHRAIGIAQREGIEAYMLPGISAEDCLFADLGIDPSFTGCQTYEATDLLLRDRPINPYSHLIVWQVGVVGDTGFNFGGFTQTKFQVLVDRLEEVYGPHHELIHYFASTLSQSRAHIEPLRIGDLRNPEVEKRMNGISTFYVPQVGKAPYNPDMAARLGLKVDSKTPDRSFGHLIGPDVSYNAVETRAVQALKTHKPSPSYKKNRLPTSTLPPLTALATSPKAVAHFRRNPTQFLDAYPDVAPHVKKVLKTGSPGLLRLLSLNSSADVATSSSRPSSATRRWRQSTRPC</sequence>
<organism evidence="3 4">
    <name type="scientific">Chaetomium fimeti</name>
    <dbReference type="NCBI Taxonomy" id="1854472"/>
    <lineage>
        <taxon>Eukaryota</taxon>
        <taxon>Fungi</taxon>
        <taxon>Dikarya</taxon>
        <taxon>Ascomycota</taxon>
        <taxon>Pezizomycotina</taxon>
        <taxon>Sordariomycetes</taxon>
        <taxon>Sordariomycetidae</taxon>
        <taxon>Sordariales</taxon>
        <taxon>Chaetomiaceae</taxon>
        <taxon>Chaetomium</taxon>
    </lineage>
</organism>
<dbReference type="InterPro" id="IPR035996">
    <property type="entry name" value="4pyrrol_Methylase_sf"/>
</dbReference>
<accession>A0AAE0HF45</accession>
<dbReference type="InterPro" id="IPR000878">
    <property type="entry name" value="4pyrrol_Mease"/>
</dbReference>
<feature type="compositionally biased region" description="Basic residues" evidence="1">
    <location>
        <begin position="382"/>
        <end position="391"/>
    </location>
</feature>
<reference evidence="3" key="2">
    <citation type="submission" date="2023-06" db="EMBL/GenBank/DDBJ databases">
        <authorList>
            <consortium name="Lawrence Berkeley National Laboratory"/>
            <person name="Haridas S."/>
            <person name="Hensen N."/>
            <person name="Bonometti L."/>
            <person name="Westerberg I."/>
            <person name="Brannstrom I.O."/>
            <person name="Guillou S."/>
            <person name="Cros-Aarteil S."/>
            <person name="Calhoun S."/>
            <person name="Kuo A."/>
            <person name="Mondo S."/>
            <person name="Pangilinan J."/>
            <person name="Riley R."/>
            <person name="Labutti K."/>
            <person name="Andreopoulos B."/>
            <person name="Lipzen A."/>
            <person name="Chen C."/>
            <person name="Yanf M."/>
            <person name="Daum C."/>
            <person name="Ng V."/>
            <person name="Clum A."/>
            <person name="Steindorff A."/>
            <person name="Ohm R."/>
            <person name="Martin F."/>
            <person name="Silar P."/>
            <person name="Natvig D."/>
            <person name="Lalanne C."/>
            <person name="Gautier V."/>
            <person name="Ament-Velasquez S.L."/>
            <person name="Kruys A."/>
            <person name="Hutchinson M.I."/>
            <person name="Powell A.J."/>
            <person name="Barry K."/>
            <person name="Miller A.N."/>
            <person name="Grigoriev I.V."/>
            <person name="Debuchy R."/>
            <person name="Gladieux P."/>
            <person name="Thoren M.H."/>
            <person name="Johannesson H."/>
        </authorList>
    </citation>
    <scope>NUCLEOTIDE SEQUENCE</scope>
    <source>
        <strain evidence="3">CBS 168.71</strain>
    </source>
</reference>
<dbReference type="Pfam" id="PF00590">
    <property type="entry name" value="TP_methylase"/>
    <property type="match status" value="1"/>
</dbReference>
<reference evidence="3" key="1">
    <citation type="journal article" date="2023" name="Mol. Phylogenet. Evol.">
        <title>Genome-scale phylogeny and comparative genomics of the fungal order Sordariales.</title>
        <authorList>
            <person name="Hensen N."/>
            <person name="Bonometti L."/>
            <person name="Westerberg I."/>
            <person name="Brannstrom I.O."/>
            <person name="Guillou S."/>
            <person name="Cros-Aarteil S."/>
            <person name="Calhoun S."/>
            <person name="Haridas S."/>
            <person name="Kuo A."/>
            <person name="Mondo S."/>
            <person name="Pangilinan J."/>
            <person name="Riley R."/>
            <person name="LaButti K."/>
            <person name="Andreopoulos B."/>
            <person name="Lipzen A."/>
            <person name="Chen C."/>
            <person name="Yan M."/>
            <person name="Daum C."/>
            <person name="Ng V."/>
            <person name="Clum A."/>
            <person name="Steindorff A."/>
            <person name="Ohm R.A."/>
            <person name="Martin F."/>
            <person name="Silar P."/>
            <person name="Natvig D.O."/>
            <person name="Lalanne C."/>
            <person name="Gautier V."/>
            <person name="Ament-Velasquez S.L."/>
            <person name="Kruys A."/>
            <person name="Hutchinson M.I."/>
            <person name="Powell A.J."/>
            <person name="Barry K."/>
            <person name="Miller A.N."/>
            <person name="Grigoriev I.V."/>
            <person name="Debuchy R."/>
            <person name="Gladieux P."/>
            <person name="Hiltunen Thoren M."/>
            <person name="Johannesson H."/>
        </authorList>
    </citation>
    <scope>NUCLEOTIDE SEQUENCE</scope>
    <source>
        <strain evidence="3">CBS 168.71</strain>
    </source>
</reference>
<dbReference type="GO" id="GO:0032259">
    <property type="term" value="P:methylation"/>
    <property type="evidence" value="ECO:0007669"/>
    <property type="project" value="UniProtKB-KW"/>
</dbReference>
<dbReference type="AlphaFoldDB" id="A0AAE0HF45"/>
<dbReference type="RefSeq" id="XP_062658830.1">
    <property type="nucleotide sequence ID" value="XM_062800531.1"/>
</dbReference>
<keyword evidence="3" id="KW-0808">Transferase</keyword>
<name>A0AAE0HF45_9PEZI</name>
<dbReference type="GeneID" id="87837479"/>
<feature type="region of interest" description="Disordered" evidence="1">
    <location>
        <begin position="369"/>
        <end position="391"/>
    </location>
</feature>
<feature type="domain" description="Tetrapyrrole methylase" evidence="2">
    <location>
        <begin position="7"/>
        <end position="148"/>
    </location>
</feature>
<comment type="caution">
    <text evidence="3">The sequence shown here is derived from an EMBL/GenBank/DDBJ whole genome shotgun (WGS) entry which is preliminary data.</text>
</comment>
<dbReference type="EMBL" id="JAUEPN010000004">
    <property type="protein sequence ID" value="KAK3295316.1"/>
    <property type="molecule type" value="Genomic_DNA"/>
</dbReference>
<feature type="compositionally biased region" description="Low complexity" evidence="1">
    <location>
        <begin position="369"/>
        <end position="380"/>
    </location>
</feature>
<keyword evidence="4" id="KW-1185">Reference proteome</keyword>
<gene>
    <name evidence="3" type="ORF">B0H64DRAFT_321748</name>
</gene>
<evidence type="ECO:0000256" key="1">
    <source>
        <dbReference type="SAM" id="MobiDB-lite"/>
    </source>
</evidence>
<dbReference type="CDD" id="cd19916">
    <property type="entry name" value="OphMA_like"/>
    <property type="match status" value="1"/>
</dbReference>
<keyword evidence="3" id="KW-0489">Methyltransferase</keyword>
<dbReference type="GO" id="GO:0008168">
    <property type="term" value="F:methyltransferase activity"/>
    <property type="evidence" value="ECO:0007669"/>
    <property type="project" value="UniProtKB-KW"/>
</dbReference>
<dbReference type="Proteomes" id="UP001278766">
    <property type="component" value="Unassembled WGS sequence"/>
</dbReference>
<dbReference type="Gene3D" id="3.40.1010.10">
    <property type="entry name" value="Cobalt-precorrin-4 Transmethylase, Domain 1"/>
    <property type="match status" value="1"/>
</dbReference>
<evidence type="ECO:0000313" key="4">
    <source>
        <dbReference type="Proteomes" id="UP001278766"/>
    </source>
</evidence>
<feature type="region of interest" description="Disordered" evidence="1">
    <location>
        <begin position="296"/>
        <end position="316"/>
    </location>
</feature>
<dbReference type="SUPFAM" id="SSF53790">
    <property type="entry name" value="Tetrapyrrole methylase"/>
    <property type="match status" value="1"/>
</dbReference>
<dbReference type="InterPro" id="IPR014777">
    <property type="entry name" value="4pyrrole_Mease_sub1"/>
</dbReference>
<protein>
    <submittedName>
        <fullName evidence="3">Tetrapyrrole methylase</fullName>
    </submittedName>
</protein>
<evidence type="ECO:0000259" key="2">
    <source>
        <dbReference type="Pfam" id="PF00590"/>
    </source>
</evidence>
<proteinExistence type="predicted"/>
<evidence type="ECO:0000313" key="3">
    <source>
        <dbReference type="EMBL" id="KAK3295316.1"/>
    </source>
</evidence>